<organism evidence="11 12">
    <name type="scientific">Lottia gigantea</name>
    <name type="common">Giant owl limpet</name>
    <dbReference type="NCBI Taxonomy" id="225164"/>
    <lineage>
        <taxon>Eukaryota</taxon>
        <taxon>Metazoa</taxon>
        <taxon>Spiralia</taxon>
        <taxon>Lophotrochozoa</taxon>
        <taxon>Mollusca</taxon>
        <taxon>Gastropoda</taxon>
        <taxon>Patellogastropoda</taxon>
        <taxon>Lottioidea</taxon>
        <taxon>Lottiidae</taxon>
        <taxon>Lottia</taxon>
    </lineage>
</organism>
<evidence type="ECO:0000256" key="2">
    <source>
        <dbReference type="ARBA" id="ARBA00004906"/>
    </source>
</evidence>
<reference evidence="11 12" key="1">
    <citation type="journal article" date="2013" name="Nature">
        <title>Insights into bilaterian evolution from three spiralian genomes.</title>
        <authorList>
            <person name="Simakov O."/>
            <person name="Marletaz F."/>
            <person name="Cho S.J."/>
            <person name="Edsinger-Gonzales E."/>
            <person name="Havlak P."/>
            <person name="Hellsten U."/>
            <person name="Kuo D.H."/>
            <person name="Larsson T."/>
            <person name="Lv J."/>
            <person name="Arendt D."/>
            <person name="Savage R."/>
            <person name="Osoegawa K."/>
            <person name="de Jong P."/>
            <person name="Grimwood J."/>
            <person name="Chapman J.A."/>
            <person name="Shapiro H."/>
            <person name="Aerts A."/>
            <person name="Otillar R.P."/>
            <person name="Terry A.Y."/>
            <person name="Boore J.L."/>
            <person name="Grigoriev I.V."/>
            <person name="Lindberg D.R."/>
            <person name="Seaver E.C."/>
            <person name="Weisblat D.A."/>
            <person name="Putnam N.H."/>
            <person name="Rokhsar D.S."/>
        </authorList>
    </citation>
    <scope>NUCLEOTIDE SEQUENCE [LARGE SCALE GENOMIC DNA]</scope>
</reference>
<evidence type="ECO:0000313" key="12">
    <source>
        <dbReference type="Proteomes" id="UP000030746"/>
    </source>
</evidence>
<dbReference type="Pfam" id="PF13639">
    <property type="entry name" value="zf-RING_2"/>
    <property type="match status" value="1"/>
</dbReference>
<dbReference type="AlphaFoldDB" id="V4AMM5"/>
<feature type="domain" description="RING-type" evidence="10">
    <location>
        <begin position="61"/>
        <end position="102"/>
    </location>
</feature>
<evidence type="ECO:0000259" key="10">
    <source>
        <dbReference type="PROSITE" id="PS50089"/>
    </source>
</evidence>
<evidence type="ECO:0000256" key="5">
    <source>
        <dbReference type="ARBA" id="ARBA00022723"/>
    </source>
</evidence>
<dbReference type="EMBL" id="KB199650">
    <property type="protein sequence ID" value="ESP05429.1"/>
    <property type="molecule type" value="Genomic_DNA"/>
</dbReference>
<dbReference type="GO" id="GO:0061630">
    <property type="term" value="F:ubiquitin protein ligase activity"/>
    <property type="evidence" value="ECO:0007669"/>
    <property type="project" value="UniProtKB-EC"/>
</dbReference>
<evidence type="ECO:0000256" key="3">
    <source>
        <dbReference type="ARBA" id="ARBA00012483"/>
    </source>
</evidence>
<evidence type="ECO:0000256" key="1">
    <source>
        <dbReference type="ARBA" id="ARBA00000900"/>
    </source>
</evidence>
<keyword evidence="7" id="KW-0833">Ubl conjugation pathway</keyword>
<protein>
    <recommendedName>
        <fullName evidence="3">RING-type E3 ubiquitin transferase</fullName>
        <ecNumber evidence="3">2.3.2.27</ecNumber>
    </recommendedName>
</protein>
<keyword evidence="6 9" id="KW-0863">Zinc-finger</keyword>
<dbReference type="STRING" id="225164.V4AMM5"/>
<comment type="pathway">
    <text evidence="2">Protein modification; protein ubiquitination.</text>
</comment>
<dbReference type="Gene3D" id="3.30.40.10">
    <property type="entry name" value="Zinc/RING finger domain, C3HC4 (zinc finger)"/>
    <property type="match status" value="1"/>
</dbReference>
<dbReference type="SUPFAM" id="SSF57850">
    <property type="entry name" value="RING/U-box"/>
    <property type="match status" value="1"/>
</dbReference>
<keyword evidence="8" id="KW-0862">Zinc</keyword>
<dbReference type="GO" id="GO:0000209">
    <property type="term" value="P:protein polyubiquitination"/>
    <property type="evidence" value="ECO:0007669"/>
    <property type="project" value="UniProtKB-ARBA"/>
</dbReference>
<keyword evidence="12" id="KW-1185">Reference proteome</keyword>
<dbReference type="GO" id="GO:0006511">
    <property type="term" value="P:ubiquitin-dependent protein catabolic process"/>
    <property type="evidence" value="ECO:0007669"/>
    <property type="project" value="TreeGrafter"/>
</dbReference>
<evidence type="ECO:0000256" key="6">
    <source>
        <dbReference type="ARBA" id="ARBA00022771"/>
    </source>
</evidence>
<dbReference type="InterPro" id="IPR001841">
    <property type="entry name" value="Znf_RING"/>
</dbReference>
<evidence type="ECO:0000256" key="8">
    <source>
        <dbReference type="ARBA" id="ARBA00022833"/>
    </source>
</evidence>
<dbReference type="FunFam" id="3.30.40.10:FF:000069">
    <property type="entry name" value="E3 ubiquitin-protein ligase RNF115"/>
    <property type="match status" value="1"/>
</dbReference>
<dbReference type="InterPro" id="IPR051834">
    <property type="entry name" value="RING_finger_E3_ligase"/>
</dbReference>
<proteinExistence type="predicted"/>
<dbReference type="PANTHER" id="PTHR45931:SF3">
    <property type="entry name" value="RING ZINC FINGER-CONTAINING PROTEIN"/>
    <property type="match status" value="1"/>
</dbReference>
<dbReference type="RefSeq" id="XP_009043974.1">
    <property type="nucleotide sequence ID" value="XM_009045726.1"/>
</dbReference>
<gene>
    <name evidence="11" type="ORF">LOTGIDRAFT_102357</name>
</gene>
<dbReference type="GeneID" id="20229601"/>
<dbReference type="GO" id="GO:0005634">
    <property type="term" value="C:nucleus"/>
    <property type="evidence" value="ECO:0007669"/>
    <property type="project" value="TreeGrafter"/>
</dbReference>
<dbReference type="KEGG" id="lgi:LOTGIDRAFT_102357"/>
<evidence type="ECO:0000256" key="4">
    <source>
        <dbReference type="ARBA" id="ARBA00022679"/>
    </source>
</evidence>
<sequence length="123" mass="13725">MFQLHGSPGDYAWGAHGFDSIISQLLNQLEGSGAPPAPEEKIENLPKVKINQEQVGKTLQCSVCFDDYSLGEEVNKLPCEHHYHPQCIIPWLKLHGTCPICRKDLNGEVVEIKDNDMPPDSPF</sequence>
<comment type="catalytic activity">
    <reaction evidence="1">
        <text>S-ubiquitinyl-[E2 ubiquitin-conjugating enzyme]-L-cysteine + [acceptor protein]-L-lysine = [E2 ubiquitin-conjugating enzyme]-L-cysteine + N(6)-ubiquitinyl-[acceptor protein]-L-lysine.</text>
        <dbReference type="EC" id="2.3.2.27"/>
    </reaction>
</comment>
<dbReference type="HOGENOM" id="CLU_013137_21_0_1"/>
<dbReference type="Proteomes" id="UP000030746">
    <property type="component" value="Unassembled WGS sequence"/>
</dbReference>
<dbReference type="OrthoDB" id="8062037at2759"/>
<dbReference type="PROSITE" id="PS50089">
    <property type="entry name" value="ZF_RING_2"/>
    <property type="match status" value="1"/>
</dbReference>
<dbReference type="GO" id="GO:0008270">
    <property type="term" value="F:zinc ion binding"/>
    <property type="evidence" value="ECO:0007669"/>
    <property type="project" value="UniProtKB-KW"/>
</dbReference>
<keyword evidence="4" id="KW-0808">Transferase</keyword>
<evidence type="ECO:0000256" key="7">
    <source>
        <dbReference type="ARBA" id="ARBA00022786"/>
    </source>
</evidence>
<name>V4AMM5_LOTGI</name>
<dbReference type="EC" id="2.3.2.27" evidence="3"/>
<dbReference type="SMART" id="SM00184">
    <property type="entry name" value="RING"/>
    <property type="match status" value="1"/>
</dbReference>
<evidence type="ECO:0000256" key="9">
    <source>
        <dbReference type="PROSITE-ProRule" id="PRU00175"/>
    </source>
</evidence>
<dbReference type="OMA" id="IDSRTEC"/>
<evidence type="ECO:0000313" key="11">
    <source>
        <dbReference type="EMBL" id="ESP05429.1"/>
    </source>
</evidence>
<keyword evidence="5" id="KW-0479">Metal-binding</keyword>
<dbReference type="PANTHER" id="PTHR45931">
    <property type="entry name" value="SI:CH211-59O9.10"/>
    <property type="match status" value="1"/>
</dbReference>
<dbReference type="CTD" id="20229601"/>
<dbReference type="InterPro" id="IPR013083">
    <property type="entry name" value="Znf_RING/FYVE/PHD"/>
</dbReference>
<accession>V4AMM5</accession>